<comment type="caution">
    <text evidence="1">The sequence shown here is derived from an EMBL/GenBank/DDBJ whole genome shotgun (WGS) entry which is preliminary data.</text>
</comment>
<dbReference type="Gene3D" id="3.30.70.3400">
    <property type="match status" value="1"/>
</dbReference>
<protein>
    <submittedName>
        <fullName evidence="1">Preprotein translocase subunit SecD</fullName>
    </submittedName>
</protein>
<evidence type="ECO:0000313" key="2">
    <source>
        <dbReference type="Proteomes" id="UP000216802"/>
    </source>
</evidence>
<organism evidence="1 2">
    <name type="scientific">Lentilactobacillus parakefiri</name>
    <dbReference type="NCBI Taxonomy" id="152332"/>
    <lineage>
        <taxon>Bacteria</taxon>
        <taxon>Bacillati</taxon>
        <taxon>Bacillota</taxon>
        <taxon>Bacilli</taxon>
        <taxon>Lactobacillales</taxon>
        <taxon>Lactobacillaceae</taxon>
        <taxon>Lentilactobacillus</taxon>
    </lineage>
</organism>
<evidence type="ECO:0000313" key="1">
    <source>
        <dbReference type="EMBL" id="PAK71851.1"/>
    </source>
</evidence>
<dbReference type="Proteomes" id="UP000216802">
    <property type="component" value="Unassembled WGS sequence"/>
</dbReference>
<accession>A0A269XGL8</accession>
<feature type="non-terminal residue" evidence="1">
    <location>
        <position position="44"/>
    </location>
</feature>
<sequence>MLGLDLQGGFEVLFQVDPLHKGEKIDKKALQATSQTLESRVNVL</sequence>
<gene>
    <name evidence="1" type="ORF">B8W98_12650</name>
</gene>
<name>A0A269XGL8_9LACO</name>
<dbReference type="EMBL" id="NCXI01000349">
    <property type="protein sequence ID" value="PAK71851.1"/>
    <property type="molecule type" value="Genomic_DNA"/>
</dbReference>
<dbReference type="AlphaFoldDB" id="A0A269XGL8"/>
<proteinExistence type="predicted"/>
<reference evidence="1 2" key="1">
    <citation type="submission" date="2017-04" db="EMBL/GenBank/DDBJ databases">
        <title>Kefir bacterial isolates.</title>
        <authorList>
            <person name="Kim Y."/>
            <person name="Blasche S."/>
            <person name="Patil K.R."/>
        </authorList>
    </citation>
    <scope>NUCLEOTIDE SEQUENCE [LARGE SCALE GENOMIC DNA]</scope>
    <source>
        <strain evidence="1 2">OG2</strain>
    </source>
</reference>